<evidence type="ECO:0000313" key="6">
    <source>
        <dbReference type="EMBL" id="KGA97300.1"/>
    </source>
</evidence>
<evidence type="ECO:0000256" key="1">
    <source>
        <dbReference type="ARBA" id="ARBA00022898"/>
    </source>
</evidence>
<proteinExistence type="inferred from homology"/>
<dbReference type="Proteomes" id="UP000002754">
    <property type="component" value="Unassembled WGS sequence"/>
</dbReference>
<dbReference type="FunFam" id="3.40.640.10:FF:000089">
    <property type="entry name" value="Aminotransferase, DegT/DnrJ/EryC1/StrS family"/>
    <property type="match status" value="1"/>
</dbReference>
<feature type="active site" description="Proton acceptor" evidence="3">
    <location>
        <position position="185"/>
    </location>
</feature>
<dbReference type="InterPro" id="IPR000653">
    <property type="entry name" value="DegT/StrS_aminotransferase"/>
</dbReference>
<dbReference type="Proteomes" id="UP000297014">
    <property type="component" value="Unassembled WGS sequence"/>
</dbReference>
<reference evidence="6 8" key="1">
    <citation type="journal article" date="2014" name="Genome Announc.">
        <title>Draft Genome Sequence of Bacillus alcalophilus AV1934, a Classic Alkaliphile Isolated from Human Feces in 1934.</title>
        <authorList>
            <person name="Attie O."/>
            <person name="Jayaprakash A."/>
            <person name="Shah H."/>
            <person name="Paulsen I.T."/>
            <person name="Morino M."/>
            <person name="Takahashi Y."/>
            <person name="Narumi I."/>
            <person name="Sachidanandam R."/>
            <person name="Satoh K."/>
            <person name="Ito M."/>
            <person name="Krulwich T.A."/>
        </authorList>
    </citation>
    <scope>NUCLEOTIDE SEQUENCE [LARGE SCALE GENOMIC DNA]</scope>
    <source>
        <strain evidence="6 8">AV1934</strain>
    </source>
</reference>
<sequence length="364" mass="40730">MISIIQVDRQFKSLKKEILAAVENVIDSGQYILGVEGKQFEKEVCQYLNIAHAINVGNGTDALVLALRALDVGVGDEVMTTPFTFFATAEAISRVGATPVFVDIDPKTYNIDPTLIEDKVTARTKAIIPVHLFGQACEMDKIKQVATKHHLYIIEDACQAFGVELNGEKVGTIGDIGCYSFFPTKNLSSIGDGGLIVTKDEKIANRVKKLRHHGSEKKYYHDEIGYNSRLDEIHAAILRICLTKIDEWNGLRVEKAKKYSVVEHFNGFSIPTSKGSKTHGYHLYCIEHPKRNEVIHYMESKGIGSGIYYPLPLHLQKVYQKLGYQVGDLPIAEEKAKRLLALPMHPYLTIAEQEAVIEILRAYQ</sequence>
<reference evidence="7 9" key="2">
    <citation type="submission" date="2014-01" db="EMBL/GenBank/DDBJ databases">
        <title>Draft genome sequencing of Bacillus alcalophilus CGMCC 1.3604.</title>
        <authorList>
            <person name="Yang J."/>
            <person name="Diao L."/>
            <person name="Yang S."/>
        </authorList>
    </citation>
    <scope>NUCLEOTIDE SEQUENCE [LARGE SCALE GENOMIC DNA]</scope>
    <source>
        <strain evidence="7 9">CGMCC 1.3604</strain>
    </source>
</reference>
<dbReference type="SUPFAM" id="SSF53383">
    <property type="entry name" value="PLP-dependent transferases"/>
    <property type="match status" value="1"/>
</dbReference>
<dbReference type="InterPro" id="IPR015424">
    <property type="entry name" value="PyrdxlP-dep_Trfase"/>
</dbReference>
<dbReference type="InterPro" id="IPR015421">
    <property type="entry name" value="PyrdxlP-dep_Trfase_major"/>
</dbReference>
<dbReference type="InterPro" id="IPR015422">
    <property type="entry name" value="PyrdxlP-dep_Trfase_small"/>
</dbReference>
<keyword evidence="8" id="KW-1185">Reference proteome</keyword>
<dbReference type="PIRSF" id="PIRSF000390">
    <property type="entry name" value="PLP_StrS"/>
    <property type="match status" value="1"/>
</dbReference>
<dbReference type="eggNOG" id="COG0399">
    <property type="taxonomic scope" value="Bacteria"/>
</dbReference>
<comment type="caution">
    <text evidence="6">The sequence shown here is derived from an EMBL/GenBank/DDBJ whole genome shotgun (WGS) entry which is preliminary data.</text>
</comment>
<evidence type="ECO:0000313" key="9">
    <source>
        <dbReference type="Proteomes" id="UP000297014"/>
    </source>
</evidence>
<dbReference type="RefSeq" id="WP_003322140.1">
    <property type="nucleotide sequence ID" value="NZ_ALPT02000032.1"/>
</dbReference>
<evidence type="ECO:0000256" key="2">
    <source>
        <dbReference type="ARBA" id="ARBA00037999"/>
    </source>
</evidence>
<gene>
    <name evidence="7" type="ORF">AJ85_16605</name>
    <name evidence="6" type="ORF">BALCAV_0210840</name>
</gene>
<feature type="modified residue" description="N6-(pyridoxal phosphate)lysine" evidence="4">
    <location>
        <position position="185"/>
    </location>
</feature>
<evidence type="ECO:0000256" key="4">
    <source>
        <dbReference type="PIRSR" id="PIRSR000390-2"/>
    </source>
</evidence>
<dbReference type="PANTHER" id="PTHR30244:SF36">
    <property type="entry name" value="3-OXO-GLUCOSE-6-PHOSPHATE:GLUTAMATE AMINOTRANSFERASE"/>
    <property type="match status" value="1"/>
</dbReference>
<dbReference type="Pfam" id="PF01041">
    <property type="entry name" value="DegT_DnrJ_EryC1"/>
    <property type="match status" value="1"/>
</dbReference>
<organism evidence="6 8">
    <name type="scientific">Alkalihalobacillus alcalophilus ATCC 27647 = CGMCC 1.3604</name>
    <dbReference type="NCBI Taxonomy" id="1218173"/>
    <lineage>
        <taxon>Bacteria</taxon>
        <taxon>Bacillati</taxon>
        <taxon>Bacillota</taxon>
        <taxon>Bacilli</taxon>
        <taxon>Bacillales</taxon>
        <taxon>Bacillaceae</taxon>
        <taxon>Alkalihalobacillus</taxon>
    </lineage>
</organism>
<dbReference type="Gene3D" id="3.40.640.10">
    <property type="entry name" value="Type I PLP-dependent aspartate aminotransferase-like (Major domain)"/>
    <property type="match status" value="1"/>
</dbReference>
<protein>
    <submittedName>
        <fullName evidence="6">Pleiotropic regulatory protein</fullName>
    </submittedName>
</protein>
<dbReference type="EMBL" id="JALP01000018">
    <property type="protein sequence ID" value="THG92137.1"/>
    <property type="molecule type" value="Genomic_DNA"/>
</dbReference>
<dbReference type="Gene3D" id="3.90.1150.10">
    <property type="entry name" value="Aspartate Aminotransferase, domain 1"/>
    <property type="match status" value="1"/>
</dbReference>
<name>A0A094XEX2_ALKAL</name>
<dbReference type="CDD" id="cd00616">
    <property type="entry name" value="AHBA_syn"/>
    <property type="match status" value="1"/>
</dbReference>
<dbReference type="EMBL" id="ALPT02000032">
    <property type="protein sequence ID" value="KGA97300.1"/>
    <property type="molecule type" value="Genomic_DNA"/>
</dbReference>
<evidence type="ECO:0000256" key="3">
    <source>
        <dbReference type="PIRSR" id="PIRSR000390-1"/>
    </source>
</evidence>
<dbReference type="AlphaFoldDB" id="A0A094XEX2"/>
<evidence type="ECO:0000313" key="7">
    <source>
        <dbReference type="EMBL" id="THG92137.1"/>
    </source>
</evidence>
<evidence type="ECO:0000256" key="5">
    <source>
        <dbReference type="RuleBase" id="RU004508"/>
    </source>
</evidence>
<dbReference type="GO" id="GO:0008483">
    <property type="term" value="F:transaminase activity"/>
    <property type="evidence" value="ECO:0007669"/>
    <property type="project" value="TreeGrafter"/>
</dbReference>
<dbReference type="OrthoDB" id="9810913at2"/>
<dbReference type="STRING" id="1218173.BALCAV_0210840"/>
<keyword evidence="1 4" id="KW-0663">Pyridoxal phosphate</keyword>
<dbReference type="GO" id="GO:0000271">
    <property type="term" value="P:polysaccharide biosynthetic process"/>
    <property type="evidence" value="ECO:0007669"/>
    <property type="project" value="TreeGrafter"/>
</dbReference>
<dbReference type="PANTHER" id="PTHR30244">
    <property type="entry name" value="TRANSAMINASE"/>
    <property type="match status" value="1"/>
</dbReference>
<comment type="similarity">
    <text evidence="2 5">Belongs to the DegT/DnrJ/EryC1 family.</text>
</comment>
<dbReference type="GO" id="GO:0030170">
    <property type="term" value="F:pyridoxal phosphate binding"/>
    <property type="evidence" value="ECO:0007669"/>
    <property type="project" value="UniProtKB-ARBA"/>
</dbReference>
<evidence type="ECO:0000313" key="8">
    <source>
        <dbReference type="Proteomes" id="UP000002754"/>
    </source>
</evidence>
<accession>A0A094XEX2</accession>